<evidence type="ECO:0000313" key="2">
    <source>
        <dbReference type="Proteomes" id="UP000679725"/>
    </source>
</evidence>
<organism evidence="1 2">
    <name type="scientific">Dyadobacter linearis</name>
    <dbReference type="NCBI Taxonomy" id="2823330"/>
    <lineage>
        <taxon>Bacteria</taxon>
        <taxon>Pseudomonadati</taxon>
        <taxon>Bacteroidota</taxon>
        <taxon>Cytophagia</taxon>
        <taxon>Cytophagales</taxon>
        <taxon>Spirosomataceae</taxon>
        <taxon>Dyadobacter</taxon>
    </lineage>
</organism>
<protein>
    <recommendedName>
        <fullName evidence="3">Initiator Rep protein domain-containing protein</fullName>
    </recommendedName>
</protein>
<dbReference type="RefSeq" id="WP_215236685.1">
    <property type="nucleotide sequence ID" value="NZ_CAJRAU010000014.1"/>
</dbReference>
<proteinExistence type="predicted"/>
<evidence type="ECO:0008006" key="3">
    <source>
        <dbReference type="Google" id="ProtNLM"/>
    </source>
</evidence>
<accession>A0ABM8UYN2</accession>
<sequence>MEEKENAPRGTIINDNSQSDFFLSRIDRSVADNLNDIRKSFGEDAGIVKDFIVFISKNLKKDLFGYTKFTLKDFCKESGRNRQDLARKHPYFLANPKAIIPEYFGHEFVSVFDYALFNMLQKNIIFAKSYVVNTRNEVIQLKNFPILKDIRLNLNRQSNTIKIYEIRISDEWLDGFISRYYTIETNGYPKIGKGRGGDGRKSLYLILQRTRHQLLSQRETTARFSVDYLADLAELVVEENRFRKKSLKRILDFFQEKGDFPFSYRFVKGDPSKAYQEEYWVELDFSSSVNIISLSEKRGDHLFYNSLIVELRNVFNSKHSKVAIKDETDVFQRWLTNADADTDTKIEILVSAYYKAYNQQITKIQAKKYIRDGFLSK</sequence>
<gene>
    <name evidence="1" type="ORF">DYBT9623_05465</name>
</gene>
<comment type="caution">
    <text evidence="1">The sequence shown here is derived from an EMBL/GenBank/DDBJ whole genome shotgun (WGS) entry which is preliminary data.</text>
</comment>
<name>A0ABM8UYN2_9BACT</name>
<reference evidence="1 2" key="1">
    <citation type="submission" date="2021-04" db="EMBL/GenBank/DDBJ databases">
        <authorList>
            <person name="Rodrigo-Torres L."/>
            <person name="Arahal R. D."/>
            <person name="Lucena T."/>
        </authorList>
    </citation>
    <scope>NUCLEOTIDE SEQUENCE [LARGE SCALE GENOMIC DNA]</scope>
    <source>
        <strain evidence="1 2">CECT 9623</strain>
    </source>
</reference>
<dbReference type="Proteomes" id="UP000679725">
    <property type="component" value="Unassembled WGS sequence"/>
</dbReference>
<dbReference type="EMBL" id="CAJRAU010000014">
    <property type="protein sequence ID" value="CAG5074777.1"/>
    <property type="molecule type" value="Genomic_DNA"/>
</dbReference>
<evidence type="ECO:0000313" key="1">
    <source>
        <dbReference type="EMBL" id="CAG5074777.1"/>
    </source>
</evidence>
<keyword evidence="2" id="KW-1185">Reference proteome</keyword>